<dbReference type="EMBL" id="CH476739">
    <property type="protein sequence ID" value="EIE85803.1"/>
    <property type="molecule type" value="Genomic_DNA"/>
</dbReference>
<name>I1CBH3_RHIO9</name>
<keyword evidence="2" id="KW-1185">Reference proteome</keyword>
<reference evidence="1 2" key="1">
    <citation type="journal article" date="2009" name="PLoS Genet.">
        <title>Genomic analysis of the basal lineage fungus Rhizopus oryzae reveals a whole-genome duplication.</title>
        <authorList>
            <person name="Ma L.-J."/>
            <person name="Ibrahim A.S."/>
            <person name="Skory C."/>
            <person name="Grabherr M.G."/>
            <person name="Burger G."/>
            <person name="Butler M."/>
            <person name="Elias M."/>
            <person name="Idnurm A."/>
            <person name="Lang B.F."/>
            <person name="Sone T."/>
            <person name="Abe A."/>
            <person name="Calvo S.E."/>
            <person name="Corrochano L.M."/>
            <person name="Engels R."/>
            <person name="Fu J."/>
            <person name="Hansberg W."/>
            <person name="Kim J.-M."/>
            <person name="Kodira C.D."/>
            <person name="Koehrsen M.J."/>
            <person name="Liu B."/>
            <person name="Miranda-Saavedra D."/>
            <person name="O'Leary S."/>
            <person name="Ortiz-Castellanos L."/>
            <person name="Poulter R."/>
            <person name="Rodriguez-Romero J."/>
            <person name="Ruiz-Herrera J."/>
            <person name="Shen Y.-Q."/>
            <person name="Zeng Q."/>
            <person name="Galagan J."/>
            <person name="Birren B.W."/>
            <person name="Cuomo C.A."/>
            <person name="Wickes B.L."/>
        </authorList>
    </citation>
    <scope>NUCLEOTIDE SEQUENCE [LARGE SCALE GENOMIC DNA]</scope>
    <source>
        <strain evidence="2">RA 99-880 / ATCC MYA-4621 / FGSC 9543 / NRRL 43880</strain>
    </source>
</reference>
<dbReference type="GeneID" id="93617479"/>
<organism evidence="1 2">
    <name type="scientific">Rhizopus delemar (strain RA 99-880 / ATCC MYA-4621 / FGSC 9543 / NRRL 43880)</name>
    <name type="common">Mucormycosis agent</name>
    <name type="synonym">Rhizopus arrhizus var. delemar</name>
    <dbReference type="NCBI Taxonomy" id="246409"/>
    <lineage>
        <taxon>Eukaryota</taxon>
        <taxon>Fungi</taxon>
        <taxon>Fungi incertae sedis</taxon>
        <taxon>Mucoromycota</taxon>
        <taxon>Mucoromycotina</taxon>
        <taxon>Mucoromycetes</taxon>
        <taxon>Mucorales</taxon>
        <taxon>Mucorineae</taxon>
        <taxon>Rhizopodaceae</taxon>
        <taxon>Rhizopus</taxon>
    </lineage>
</organism>
<accession>I1CBH3</accession>
<dbReference type="RefSeq" id="XP_067521199.1">
    <property type="nucleotide sequence ID" value="XM_067665098.1"/>
</dbReference>
<protein>
    <submittedName>
        <fullName evidence="1">Uncharacterized protein</fullName>
    </submittedName>
</protein>
<dbReference type="Proteomes" id="UP000009138">
    <property type="component" value="Unassembled WGS sequence"/>
</dbReference>
<dbReference type="VEuPathDB" id="FungiDB:RO3G_10513"/>
<dbReference type="AlphaFoldDB" id="I1CBH3"/>
<gene>
    <name evidence="1" type="ORF">RO3G_10513</name>
</gene>
<proteinExistence type="predicted"/>
<dbReference type="InParanoid" id="I1CBH3"/>
<evidence type="ECO:0000313" key="2">
    <source>
        <dbReference type="Proteomes" id="UP000009138"/>
    </source>
</evidence>
<evidence type="ECO:0000313" key="1">
    <source>
        <dbReference type="EMBL" id="EIE85803.1"/>
    </source>
</evidence>
<sequence>MYPSFITRYENSINKLHDKMLRTKSQSAAVNQIRVFYDKYNNRRTRNPYLFVISYIILINY</sequence>